<protein>
    <recommendedName>
        <fullName evidence="6">Hormone-sensitive lipase</fullName>
    </recommendedName>
</protein>
<dbReference type="Gene3D" id="3.40.50.1820">
    <property type="entry name" value="alpha/beta hydrolase"/>
    <property type="match status" value="1"/>
</dbReference>
<evidence type="ECO:0000259" key="3">
    <source>
        <dbReference type="Pfam" id="PF07859"/>
    </source>
</evidence>
<dbReference type="InterPro" id="IPR013094">
    <property type="entry name" value="AB_hydrolase_3"/>
</dbReference>
<dbReference type="SUPFAM" id="SSF53474">
    <property type="entry name" value="alpha/beta-Hydrolases"/>
    <property type="match status" value="1"/>
</dbReference>
<keyword evidence="1" id="KW-0812">Transmembrane</keyword>
<proteinExistence type="predicted"/>
<dbReference type="PANTHER" id="PTHR23025:SF3">
    <property type="entry name" value="HORMONE-SENSITIVE LIPASE"/>
    <property type="match status" value="1"/>
</dbReference>
<evidence type="ECO:0008006" key="6">
    <source>
        <dbReference type="Google" id="ProtNLM"/>
    </source>
</evidence>
<name>A0ABD0YS19_9HEMI</name>
<evidence type="ECO:0000313" key="4">
    <source>
        <dbReference type="EMBL" id="KAL1138731.1"/>
    </source>
</evidence>
<gene>
    <name evidence="4" type="ORF">AAG570_008793</name>
</gene>
<comment type="caution">
    <text evidence="4">The sequence shown here is derived from an EMBL/GenBank/DDBJ whole genome shotgun (WGS) entry which is preliminary data.</text>
</comment>
<feature type="transmembrane region" description="Helical" evidence="1">
    <location>
        <begin position="534"/>
        <end position="553"/>
    </location>
</feature>
<dbReference type="EMBL" id="JBFDAA010000003">
    <property type="protein sequence ID" value="KAL1138731.1"/>
    <property type="molecule type" value="Genomic_DNA"/>
</dbReference>
<reference evidence="4 5" key="1">
    <citation type="submission" date="2024-07" db="EMBL/GenBank/DDBJ databases">
        <title>Chromosome-level genome assembly of the water stick insect Ranatra chinensis (Heteroptera: Nepidae).</title>
        <authorList>
            <person name="Liu X."/>
        </authorList>
    </citation>
    <scope>NUCLEOTIDE SEQUENCE [LARGE SCALE GENOMIC DNA]</scope>
    <source>
        <strain evidence="4">Cailab_2021Rc</strain>
        <tissue evidence="4">Muscle</tissue>
    </source>
</reference>
<dbReference type="Pfam" id="PF07859">
    <property type="entry name" value="Abhydrolase_3"/>
    <property type="match status" value="1"/>
</dbReference>
<keyword evidence="1" id="KW-0472">Membrane</keyword>
<evidence type="ECO:0000313" key="5">
    <source>
        <dbReference type="Proteomes" id="UP001558652"/>
    </source>
</evidence>
<sequence length="557" mass="62023">MNGALTPPSQSPSPYYVLKDLCSDNIEYFKEDQSEGGQKLYVTLISIFNSLDPLICSVDDILSKASKYDFDPSLPANGYRSFVFIVEKIVQHSIKVCQQIVSNRSSYFFRKGSYARELDDCYEVISSLSKLLSCLQKLMSWNTSGGLFPTDHHLLEELLVTGGVSINQYCFYGRHLGFQFCESIAIILKALAILMASFSEVYYGGNRIMDSLWNGGKYLIDTELRAKRIVNISQYASAEFCKTFWFLGEMELMQRLPNFVSASLVVNKLITIEPEPFSLTSLSGQIIDIPIPSAHKGHAPLSVRLLSSVRRFGMLNETDGKEGIKMASKGLIFHCHGGGFVAQSSRSHETYLRQWASKIDCPILSVDYSLAPEAPYPRALEEVFFAYCWTISNAHILGSTAERIILAGDSAGANLNIGLTMKCIEYGIRLPDGLFLAYAPVVLSFAPSPSRTLCLLDPLLPFGFLLNCSKAYACPPDIYTSSPSHEDKLRRNINKQERNKCDISLPQNGGEVGNASEDFTGIFVLFKIRLSEKYNIYIVVILFTSMYTILLSSSTST</sequence>
<keyword evidence="5" id="KW-1185">Reference proteome</keyword>
<keyword evidence="1" id="KW-1133">Transmembrane helix</keyword>
<organism evidence="4 5">
    <name type="scientific">Ranatra chinensis</name>
    <dbReference type="NCBI Taxonomy" id="642074"/>
    <lineage>
        <taxon>Eukaryota</taxon>
        <taxon>Metazoa</taxon>
        <taxon>Ecdysozoa</taxon>
        <taxon>Arthropoda</taxon>
        <taxon>Hexapoda</taxon>
        <taxon>Insecta</taxon>
        <taxon>Pterygota</taxon>
        <taxon>Neoptera</taxon>
        <taxon>Paraneoptera</taxon>
        <taxon>Hemiptera</taxon>
        <taxon>Heteroptera</taxon>
        <taxon>Panheteroptera</taxon>
        <taxon>Nepomorpha</taxon>
        <taxon>Nepidae</taxon>
        <taxon>Ranatrinae</taxon>
        <taxon>Ranatra</taxon>
    </lineage>
</organism>
<evidence type="ECO:0000256" key="1">
    <source>
        <dbReference type="SAM" id="Phobius"/>
    </source>
</evidence>
<dbReference type="Proteomes" id="UP001558652">
    <property type="component" value="Unassembled WGS sequence"/>
</dbReference>
<feature type="domain" description="Hormone-sensitive lipase N-terminal" evidence="2">
    <location>
        <begin position="17"/>
        <end position="314"/>
    </location>
</feature>
<dbReference type="PANTHER" id="PTHR23025">
    <property type="entry name" value="TRIACYLGLYCEROL LIPASE"/>
    <property type="match status" value="1"/>
</dbReference>
<feature type="domain" description="Alpha/beta hydrolase fold-3" evidence="3">
    <location>
        <begin position="333"/>
        <end position="451"/>
    </location>
</feature>
<dbReference type="InterPro" id="IPR010468">
    <property type="entry name" value="HSL_N"/>
</dbReference>
<dbReference type="AlphaFoldDB" id="A0ABD0YS19"/>
<dbReference type="Pfam" id="PF06350">
    <property type="entry name" value="HSL_N"/>
    <property type="match status" value="1"/>
</dbReference>
<evidence type="ECO:0000259" key="2">
    <source>
        <dbReference type="Pfam" id="PF06350"/>
    </source>
</evidence>
<dbReference type="InterPro" id="IPR029058">
    <property type="entry name" value="AB_hydrolase_fold"/>
</dbReference>
<accession>A0ABD0YS19</accession>